<feature type="region of interest" description="Disordered" evidence="1">
    <location>
        <begin position="555"/>
        <end position="645"/>
    </location>
</feature>
<feature type="compositionally biased region" description="Acidic residues" evidence="1">
    <location>
        <begin position="589"/>
        <end position="640"/>
    </location>
</feature>
<dbReference type="PROSITE" id="PS00973">
    <property type="entry name" value="USP_2"/>
    <property type="match status" value="1"/>
</dbReference>
<dbReference type="GO" id="GO:0016579">
    <property type="term" value="P:protein deubiquitination"/>
    <property type="evidence" value="ECO:0007669"/>
    <property type="project" value="InterPro"/>
</dbReference>
<dbReference type="InterPro" id="IPR028889">
    <property type="entry name" value="USP"/>
</dbReference>
<evidence type="ECO:0000313" key="4">
    <source>
        <dbReference type="Proteomes" id="UP000663879"/>
    </source>
</evidence>
<keyword evidence="4" id="KW-1185">Reference proteome</keyword>
<dbReference type="EMBL" id="CAJNOC010000173">
    <property type="protein sequence ID" value="CAF0722648.1"/>
    <property type="molecule type" value="Genomic_DNA"/>
</dbReference>
<dbReference type="FunFam" id="3.90.70.10:FF:000022">
    <property type="entry name" value="Ubiquitin carboxyl-terminal hydrolase 24"/>
    <property type="match status" value="1"/>
</dbReference>
<feature type="compositionally biased region" description="Low complexity" evidence="1">
    <location>
        <begin position="3499"/>
        <end position="3525"/>
    </location>
</feature>
<accession>A0A813MIP5</accession>
<organism evidence="3 4">
    <name type="scientific">Brachionus calyciflorus</name>
    <dbReference type="NCBI Taxonomy" id="104777"/>
    <lineage>
        <taxon>Eukaryota</taxon>
        <taxon>Metazoa</taxon>
        <taxon>Spiralia</taxon>
        <taxon>Gnathifera</taxon>
        <taxon>Rotifera</taxon>
        <taxon>Eurotatoria</taxon>
        <taxon>Monogononta</taxon>
        <taxon>Pseudotrocha</taxon>
        <taxon>Ploima</taxon>
        <taxon>Brachionidae</taxon>
        <taxon>Brachionus</taxon>
    </lineage>
</organism>
<dbReference type="SUPFAM" id="SSF54001">
    <property type="entry name" value="Cysteine proteinases"/>
    <property type="match status" value="1"/>
</dbReference>
<dbReference type="Pfam" id="PF00443">
    <property type="entry name" value="UCH"/>
    <property type="match status" value="1"/>
</dbReference>
<feature type="region of interest" description="Disordered" evidence="1">
    <location>
        <begin position="520"/>
        <end position="539"/>
    </location>
</feature>
<comment type="caution">
    <text evidence="3">The sequence shown here is derived from an EMBL/GenBank/DDBJ whole genome shotgun (WGS) entry which is preliminary data.</text>
</comment>
<dbReference type="PANTHER" id="PTHR24006:SF827">
    <property type="entry name" value="UBIQUITIN CARBOXYL-TERMINAL HYDROLASE 34"/>
    <property type="match status" value="1"/>
</dbReference>
<dbReference type="GO" id="GO:0005829">
    <property type="term" value="C:cytosol"/>
    <property type="evidence" value="ECO:0007669"/>
    <property type="project" value="TreeGrafter"/>
</dbReference>
<dbReference type="CDD" id="cd02659">
    <property type="entry name" value="peptidase_C19C"/>
    <property type="match status" value="1"/>
</dbReference>
<evidence type="ECO:0000313" key="3">
    <source>
        <dbReference type="EMBL" id="CAF0722648.1"/>
    </source>
</evidence>
<name>A0A813MIP5_9BILA</name>
<feature type="domain" description="USP" evidence="2">
    <location>
        <begin position="1835"/>
        <end position="2175"/>
    </location>
</feature>
<dbReference type="PROSITE" id="PS50235">
    <property type="entry name" value="USP_3"/>
    <property type="match status" value="1"/>
</dbReference>
<feature type="region of interest" description="Disordered" evidence="1">
    <location>
        <begin position="3464"/>
        <end position="3525"/>
    </location>
</feature>
<dbReference type="OrthoDB" id="289038at2759"/>
<dbReference type="InterPro" id="IPR018200">
    <property type="entry name" value="USP_CS"/>
</dbReference>
<evidence type="ECO:0000259" key="2">
    <source>
        <dbReference type="PROSITE" id="PS50235"/>
    </source>
</evidence>
<dbReference type="GO" id="GO:0005634">
    <property type="term" value="C:nucleus"/>
    <property type="evidence" value="ECO:0007669"/>
    <property type="project" value="TreeGrafter"/>
</dbReference>
<dbReference type="InterPro" id="IPR038765">
    <property type="entry name" value="Papain-like_cys_pep_sf"/>
</dbReference>
<sequence>MSESNSNQSCCGYFIESLNRLTNSKNILKFKTYFNHNDDLVEQNFVINNDLNQSDIDAFLNYCNSWQQKQCVCIFTKDDLIEKFHHYLHNLISVSIIVLKNLSNDINTTINAGTSNDLELSVEARRWPLGIKEKLLISLIKIFSLNMPLYLTYKHLLLNSPGRYTRLNECSCSTLNQDSLNLIQSYCINQQNTSPSTNKSSSQDLDNLPIEYLRNICHFVDLNGLVSIKQCVKNMQPEHLPLNLVHLLFNIIVNIRTWLNTTIVEQQILSMRSLVINYMCQLSDKDLRLAGTRNTTELMYESFKLSGLNSYINQTNESSQLSSSSSVSSQKQNSQDICTINFKIDRDGLSLAYKYLTSSTLTIRLCGVAQMNLQINAWSEFNSLNASTLRSFNKLDTNELADWFIENNIVEYLYGPNLHVEVIKRSQEIVNFLAFTNRLTEKHLDAIWASAQLKHCAKPVMETLISLIKHLNINSIKYLSQLIAKLDLVKQNEQTLLLSALLTKNLWSLMLDYSETTTQSKSQKILNSPQSSTTSSIDSTITSCNGKLLKKSRCKLSSSEDDEEMKKEIRTQTLRQRRQTVNNYVNNIQDDEEEDDEDYKESEDEEEEEEEEETDDDDEEEETASEEEETDQEEEEDEDLEVQRVLNSKYNTILTRNQKREMDSYEYDLNSQDALEQDIIKINEIIMPNKFEQNEEDLNSHSSNVSNVLSVKNLDDLDDDIGDIDNDEIINTSQTNDSNLPINKSELEAKKLNFNDICEPGNTFLWDLLINQIQIDNQDTRSTIDTKILKEAEKQFQILICLPTTDRRIKFKFIESCIKNIHNSQNCPIALRLMTKIFSSFQQYTTNTFDFTSEFKQCIKSNPDLKITDIHKQILLNSQTNQIHPTSEIHKIVSLTNFKFNLLNEFFISLENLTESSDQRMQIQSRLQFLSFIYSNIASPREFELTIEHVEILWTCLIKFNKDFDLKEDLFNWFLNQAKSKDQHAINIENFKLIFLEKIPLLDPNNFTQSALHLYQELFKIYKFTTQDSQECDEFKQMEQSAIEYILKLAFKSKSNDVSLSAIQFLNAHYTENEGKFIENCLDYLEKSRFCLEKNDTDLETNLIEIQRGLLLLKNHLDLYQRKNSYKIRCLQIRQAKFMSHAKNLIDFENELNEIFLRLVCHVNSTKFKFELVILQTDCVGDLRAVIREILFNVIKNGKDVGNDAREEDNESDDDDEKEKVLVFTPNNSDNFILCKKAYWSLIRGNQNTDLLSLIRSLIENEDGLYIKLYANGQEITTTQQIESKLLSEIGLKDQQTIHINLFSKLNQPSSIHASPDPETMPMVILSKEHNFNSLFKILNLLTEMSNYDLEANLKKKTSHLSQKLWKIILALPSNQKVLNSIRDAQEWHLSQLVDFLLNRKKVFDYDHHFEIDKSLTFTRPFQLLYYLQLIEIVFKQIDLSNDKKNLIIWCKYLYKLALSIINYLIDETNLNPFNNLKFDILLECCRILFKSLNKCLFDVLPRINTTDDGETPKKKLKKNSNNLLYEKLKYTSNPIRMDIFATILFNDELITVFLNFLINTQYLISLSNSETSLCLLESSMRLLVDSLASQTVNGLIDKLKNGLIHKSLSDSRLNWFKYLILMNKSVLFRREASTWIYRLCLIDPSIQTLFLNELLQLIHLTLKYKPLEDAINCKEYFLLINTLLSSHDSKDINFKKLFNFINLELESRDIYESITSNGGVNYLEDDLLTGLLSLGYTILKNKLLVDELEDEFSSKLIDYLFTTRDEVYPRVVLPKFRSNQSRQFGFDLLLELSRFSTKNFDLVFKKLMTIHEMNSMSQWDYWPREDVRCIYGYLGLVNLGATCYMATSLQHLFMIKEARKLIFNSKIDWESPGNYDKILLELKKIFAFLQESERKSYTPKELCKVYTMDQQVLNTGEQKDMQEFFTDLISKLEETSDPNLKSEMKKLFGGVITNVVISLDCSHVSSSQEEFYTVRCQVTGMKDLYESLNEITVKDTLEGDNMYTCSKCSKKVRAEKRACFKQLPDVLCLNTMRYTFNMVTMLKEKVNTHFSFPLQLNMSGYMEQNLIESQHNETNESSDEFLYDLIGVTVHTGTADGGHYYSFIQESDSSNSDKPKWFLFNDAEVKQFDVDAQLASECFGGEATSKTYDSQNDKFMDLSFEKTNSAYMLFYKKKSTINQKTEQIKCNDEKLLAQIWSDNLKFITDRLIFENSYFNFVYHLCDLGLKNPRLIIQSAKLAITFFLETFIHAREKQNMSQWIDLLSKLFTHRETSEWFLTFISQNSAWLTKILIKCPQNSIRISFQKFLLSITQLCSDSEEIITQFLNKYLSLLNEKNPIRHMQEYFGFLIEYARLGEDENLILLNLDLVKKLVSFYVKNRKKNSQKTSQSDDEKSDFSVDDIDSDSDLDDDIIALNDQKSKIKVFEKMLNLLVILSENHLKYMHKIYKLKSYKIPKIPLSFFYKTILDGLNLGLLKQIFYNLLHLNLNFTQTFILGDYVEKFIDMCVKSIEALNKRNSDSDRHMNFFNSLSFLLSFKHERVCPDEIECVICENESVKKYTFESAKNDTLSISVKNDTIDETLSFDFSDLIIRRLKSLLDSTPYFTLQWLINLGNVKIEEWLIENMSDWVKKLLIDAKQTQIRFSAAILLVNLIPDSDFKQEFTSNRNMLNPYKLPENVDMNENAKKTLNKILRHLFSLMPMLEINENCNSEQEHYQSTNLIQYFTLLIYFMIDREQKKLFTQDETNSLEIFWEKIFYPHIANNHVTNNLNKQVMIHFLYHVINECSENLDFITSHDTVGDDEDKIEFKNRIAKEFPLCTVVVDHEDGELISYNRQCLHPYYASLRLLCQHSLVYLKQMCQHSNFQWAFKHILPYSIQYPLACQELLKLVDLFTQESSQLKENLITQFLMSPSIDPKQCWQSIISLIKIILKTNDDATLVLTRRGLTVLSICFFQVTLIYNNTQDLQINDLNDCVDILTHLCDTIKIHNVKKTEGIGQIINNWKEKFDLIKRLIILLNYSTPLVTRNKAIELLKLILDITPIELSANTVGILRQSFSNLNLTQTCQSFQKGSILSPKPTVTPISQCNLTNQTIIQAVNSMGPNFPVPKKPNLNTKKLKSNFNMYLPLNLMNHAHFDGAIFMPSKIHLNSFNDYEKILNDTYMPFYNFVNFLCKKLNDKMDTCNLQTCKNLIDLILIVESQIVFFNLDSNLITDYLNSKLFENDGQTVESNFYNLVCESTYLNHFMRVILSDYRYLINKYVDFLKLFITRFVRALSNKNQQQQNTDNFSNLLSQPIKNLISLSLSTINEIRFYFEFSKVKLENFLESPESLEAPNLNIHLNLKSSNLLGSVKCIEMIITAISECKIDRQFIKFVKQLKNFYATYTGYLEKQYEEMSRFMEGYARQVSETEDEDESGHKCKKFKLDEIENEEPLVVNILQQVDSKRKTLNHIVQTLRQSMYSMSTLMEENEMDEDDDEEENEEDESTDESSEETSSGNGGGTSTTSNSTCQEETSSTETGSGSEQEQIS</sequence>
<proteinExistence type="predicted"/>
<feature type="compositionally biased region" description="Polar residues" evidence="1">
    <location>
        <begin position="520"/>
        <end position="530"/>
    </location>
</feature>
<protein>
    <recommendedName>
        <fullName evidence="2">USP domain-containing protein</fullName>
    </recommendedName>
</protein>
<dbReference type="GO" id="GO:0004843">
    <property type="term" value="F:cysteine-type deubiquitinase activity"/>
    <property type="evidence" value="ECO:0007669"/>
    <property type="project" value="InterPro"/>
</dbReference>
<dbReference type="Proteomes" id="UP000663879">
    <property type="component" value="Unassembled WGS sequence"/>
</dbReference>
<evidence type="ECO:0000256" key="1">
    <source>
        <dbReference type="SAM" id="MobiDB-lite"/>
    </source>
</evidence>
<feature type="compositionally biased region" description="Acidic residues" evidence="1">
    <location>
        <begin position="3464"/>
        <end position="3488"/>
    </location>
</feature>
<dbReference type="Gene3D" id="3.90.70.10">
    <property type="entry name" value="Cysteine proteinases"/>
    <property type="match status" value="1"/>
</dbReference>
<reference evidence="3" key="1">
    <citation type="submission" date="2021-02" db="EMBL/GenBank/DDBJ databases">
        <authorList>
            <person name="Nowell W R."/>
        </authorList>
    </citation>
    <scope>NUCLEOTIDE SEQUENCE</scope>
    <source>
        <strain evidence="3">Ploen Becks lab</strain>
    </source>
</reference>
<gene>
    <name evidence="3" type="ORF">OXX778_LOCUS2275</name>
</gene>
<dbReference type="PANTHER" id="PTHR24006">
    <property type="entry name" value="UBIQUITIN CARBOXYL-TERMINAL HYDROLASE"/>
    <property type="match status" value="1"/>
</dbReference>
<dbReference type="InterPro" id="IPR050164">
    <property type="entry name" value="Peptidase_C19"/>
</dbReference>
<dbReference type="InterPro" id="IPR001394">
    <property type="entry name" value="Peptidase_C19_UCH"/>
</dbReference>